<evidence type="ECO:0000313" key="14">
    <source>
        <dbReference type="Proteomes" id="UP000077037"/>
    </source>
</evidence>
<evidence type="ECO:0000256" key="9">
    <source>
        <dbReference type="ARBA" id="ARBA00022801"/>
    </source>
</evidence>
<dbReference type="InterPro" id="IPR023198">
    <property type="entry name" value="PGP-like_dom2"/>
</dbReference>
<dbReference type="PANTHER" id="PTHR43434:SF23">
    <property type="entry name" value="PHOSPHOGLYCOLATE PHOSPHATASE"/>
    <property type="match status" value="1"/>
</dbReference>
<comment type="cofactor">
    <cofactor evidence="2">
        <name>Mg(2+)</name>
        <dbReference type="ChEBI" id="CHEBI:18420"/>
    </cofactor>
</comment>
<dbReference type="InterPro" id="IPR037512">
    <property type="entry name" value="PGPase_prok"/>
</dbReference>
<evidence type="ECO:0000256" key="6">
    <source>
        <dbReference type="ARBA" id="ARBA00013078"/>
    </source>
</evidence>
<dbReference type="Gene3D" id="1.10.150.240">
    <property type="entry name" value="Putative phosphatase, domain 2"/>
    <property type="match status" value="1"/>
</dbReference>
<dbReference type="NCBIfam" id="TIGR01549">
    <property type="entry name" value="HAD-SF-IA-v1"/>
    <property type="match status" value="1"/>
</dbReference>
<dbReference type="FunFam" id="3.40.50.1000:FF:000022">
    <property type="entry name" value="Phosphoglycolate phosphatase"/>
    <property type="match status" value="1"/>
</dbReference>
<dbReference type="GO" id="GO:0019253">
    <property type="term" value="P:reductive pentose-phosphate cycle"/>
    <property type="evidence" value="ECO:0007669"/>
    <property type="project" value="UniProtKB-KW"/>
</dbReference>
<dbReference type="EC" id="3.1.3.18" evidence="6"/>
<evidence type="ECO:0000256" key="4">
    <source>
        <dbReference type="ARBA" id="ARBA00006171"/>
    </source>
</evidence>
<comment type="similarity">
    <text evidence="4">Belongs to the HAD-like hydrolase superfamily. CbbY/CbbZ/Gph/YieH family.</text>
</comment>
<dbReference type="Proteomes" id="UP000077037">
    <property type="component" value="Unassembled WGS sequence"/>
</dbReference>
<gene>
    <name evidence="13" type="primary">gph_1</name>
    <name evidence="13" type="ORF">SAMEA1982600_01419</name>
</gene>
<sequence>MNDESPMTALVLFDFDGTLADTAPDLAAAANRQRTRQGLDPLPYETLRPVASHGARGLLRAALGLKPEDPGYEAVRMQFLEDYAAGSTVHSTLFPGIAELLARLQRHGLSWGIVTNKATRLAVPIIEYLGLAEQSAATVCGDTAEHPKPHPAPLLLAASQAGFSPERCVYVGDDLRDVQAAHAAGMPAVAAAYGYIGVDGDATVWQAEACADSVEALWPAIRALLPSDVRHALSDQTEQ</sequence>
<dbReference type="NCBIfam" id="TIGR01509">
    <property type="entry name" value="HAD-SF-IA-v3"/>
    <property type="match status" value="1"/>
</dbReference>
<organism evidence="13 14">
    <name type="scientific">Bordetella ansorpii</name>
    <dbReference type="NCBI Taxonomy" id="288768"/>
    <lineage>
        <taxon>Bacteria</taxon>
        <taxon>Pseudomonadati</taxon>
        <taxon>Pseudomonadota</taxon>
        <taxon>Betaproteobacteria</taxon>
        <taxon>Burkholderiales</taxon>
        <taxon>Alcaligenaceae</taxon>
        <taxon>Bordetella</taxon>
    </lineage>
</organism>
<evidence type="ECO:0000256" key="5">
    <source>
        <dbReference type="ARBA" id="ARBA00011233"/>
    </source>
</evidence>
<reference evidence="13 14" key="1">
    <citation type="submission" date="2016-03" db="EMBL/GenBank/DDBJ databases">
        <authorList>
            <consortium name="Pathogen Informatics"/>
        </authorList>
    </citation>
    <scope>NUCLEOTIDE SEQUENCE [LARGE SCALE GENOMIC DNA]</scope>
    <source>
        <strain evidence="13 14">NCTC13364</strain>
    </source>
</reference>
<dbReference type="GO" id="GO:0005829">
    <property type="term" value="C:cytosol"/>
    <property type="evidence" value="ECO:0007669"/>
    <property type="project" value="TreeGrafter"/>
</dbReference>
<comment type="pathway">
    <text evidence="3">Organic acid metabolism; glycolate biosynthesis; glycolate from 2-phosphoglycolate: step 1/1.</text>
</comment>
<dbReference type="NCBIfam" id="TIGR01449">
    <property type="entry name" value="PGP_bact"/>
    <property type="match status" value="1"/>
</dbReference>
<comment type="catalytic activity">
    <reaction evidence="1">
        <text>2-phosphoglycolate + H2O = glycolate + phosphate</text>
        <dbReference type="Rhea" id="RHEA:14369"/>
        <dbReference type="ChEBI" id="CHEBI:15377"/>
        <dbReference type="ChEBI" id="CHEBI:29805"/>
        <dbReference type="ChEBI" id="CHEBI:43474"/>
        <dbReference type="ChEBI" id="CHEBI:58033"/>
        <dbReference type="EC" id="3.1.3.18"/>
    </reaction>
</comment>
<keyword evidence="8" id="KW-0479">Metal-binding</keyword>
<dbReference type="InterPro" id="IPR036412">
    <property type="entry name" value="HAD-like_sf"/>
</dbReference>
<proteinExistence type="inferred from homology"/>
<dbReference type="PANTHER" id="PTHR43434">
    <property type="entry name" value="PHOSPHOGLYCOLATE PHOSPHATASE"/>
    <property type="match status" value="1"/>
</dbReference>
<keyword evidence="11" id="KW-0119">Carbohydrate metabolism</keyword>
<keyword evidence="7" id="KW-0113">Calvin cycle</keyword>
<dbReference type="AlphaFoldDB" id="A0A157MUR8"/>
<evidence type="ECO:0000256" key="7">
    <source>
        <dbReference type="ARBA" id="ARBA00022567"/>
    </source>
</evidence>
<comment type="subunit">
    <text evidence="5">Homotrimer.</text>
</comment>
<evidence type="ECO:0000256" key="2">
    <source>
        <dbReference type="ARBA" id="ARBA00001946"/>
    </source>
</evidence>
<dbReference type="InterPro" id="IPR006439">
    <property type="entry name" value="HAD-SF_hydro_IA"/>
</dbReference>
<dbReference type="SUPFAM" id="SSF56784">
    <property type="entry name" value="HAD-like"/>
    <property type="match status" value="1"/>
</dbReference>
<dbReference type="GO" id="GO:0008967">
    <property type="term" value="F:phosphoglycolate phosphatase activity"/>
    <property type="evidence" value="ECO:0007669"/>
    <property type="project" value="UniProtKB-EC"/>
</dbReference>
<dbReference type="GO" id="GO:0046872">
    <property type="term" value="F:metal ion binding"/>
    <property type="evidence" value="ECO:0007669"/>
    <property type="project" value="UniProtKB-KW"/>
</dbReference>
<protein>
    <recommendedName>
        <fullName evidence="6">phosphoglycolate phosphatase</fullName>
        <ecNumber evidence="6">3.1.3.18</ecNumber>
    </recommendedName>
</protein>
<dbReference type="InterPro" id="IPR050155">
    <property type="entry name" value="HAD-like_hydrolase_sf"/>
</dbReference>
<evidence type="ECO:0000256" key="12">
    <source>
        <dbReference type="ARBA" id="ARBA00059247"/>
    </source>
</evidence>
<evidence type="ECO:0000256" key="1">
    <source>
        <dbReference type="ARBA" id="ARBA00000830"/>
    </source>
</evidence>
<evidence type="ECO:0000256" key="10">
    <source>
        <dbReference type="ARBA" id="ARBA00022842"/>
    </source>
</evidence>
<dbReference type="InterPro" id="IPR023214">
    <property type="entry name" value="HAD_sf"/>
</dbReference>
<dbReference type="SFLD" id="SFLDS00003">
    <property type="entry name" value="Haloacid_Dehalogenase"/>
    <property type="match status" value="1"/>
</dbReference>
<name>A0A157MUR8_9BORD</name>
<dbReference type="GO" id="GO:0006281">
    <property type="term" value="P:DNA repair"/>
    <property type="evidence" value="ECO:0007669"/>
    <property type="project" value="TreeGrafter"/>
</dbReference>
<evidence type="ECO:0000313" key="13">
    <source>
        <dbReference type="EMBL" id="SAI12496.1"/>
    </source>
</evidence>
<accession>A0A157MUR8</accession>
<dbReference type="EMBL" id="FKBS01000013">
    <property type="protein sequence ID" value="SAI12496.1"/>
    <property type="molecule type" value="Genomic_DNA"/>
</dbReference>
<keyword evidence="10" id="KW-0460">Magnesium</keyword>
<dbReference type="Gene3D" id="3.40.50.1000">
    <property type="entry name" value="HAD superfamily/HAD-like"/>
    <property type="match status" value="1"/>
</dbReference>
<evidence type="ECO:0000256" key="3">
    <source>
        <dbReference type="ARBA" id="ARBA00004818"/>
    </source>
</evidence>
<dbReference type="Pfam" id="PF13419">
    <property type="entry name" value="HAD_2"/>
    <property type="match status" value="1"/>
</dbReference>
<comment type="function">
    <text evidence="12">Specifically catalyzes the dephosphorylation of 2-phosphoglycolate. Is involved in the dissimilation of the intracellular 2-phosphoglycolate formed during the DNA repair of 3'-phosphoglycolate ends, a major class of DNA lesions induced by oxidative stress.</text>
</comment>
<evidence type="ECO:0000256" key="8">
    <source>
        <dbReference type="ARBA" id="ARBA00022723"/>
    </source>
</evidence>
<dbReference type="InterPro" id="IPR041492">
    <property type="entry name" value="HAD_2"/>
</dbReference>
<dbReference type="SFLD" id="SFLDG01129">
    <property type="entry name" value="C1.5:_HAD__Beta-PGM__Phosphata"/>
    <property type="match status" value="1"/>
</dbReference>
<keyword evidence="9 13" id="KW-0378">Hydrolase</keyword>
<evidence type="ECO:0000256" key="11">
    <source>
        <dbReference type="ARBA" id="ARBA00023277"/>
    </source>
</evidence>